<dbReference type="RefSeq" id="WP_116224142.1">
    <property type="nucleotide sequence ID" value="NZ_AP018437.1"/>
</dbReference>
<dbReference type="Pfam" id="PF04228">
    <property type="entry name" value="Zn_peptidase"/>
    <property type="match status" value="1"/>
</dbReference>
<keyword evidence="3 6" id="KW-1133">Transmembrane helix</keyword>
<dbReference type="PANTHER" id="PTHR30168:SF0">
    <property type="entry name" value="INNER MEMBRANE PROTEIN"/>
    <property type="match status" value="1"/>
</dbReference>
<evidence type="ECO:0000256" key="3">
    <source>
        <dbReference type="ARBA" id="ARBA00022989"/>
    </source>
</evidence>
<organism evidence="7 8">
    <name type="scientific">Pelolinea submarina</name>
    <dbReference type="NCBI Taxonomy" id="913107"/>
    <lineage>
        <taxon>Bacteria</taxon>
        <taxon>Bacillati</taxon>
        <taxon>Chloroflexota</taxon>
        <taxon>Anaerolineae</taxon>
        <taxon>Anaerolineales</taxon>
        <taxon>Anaerolineaceae</taxon>
        <taxon>Pelolinea</taxon>
    </lineage>
</organism>
<dbReference type="EMBL" id="QUMS01000001">
    <property type="protein sequence ID" value="REG10993.1"/>
    <property type="molecule type" value="Genomic_DNA"/>
</dbReference>
<proteinExistence type="predicted"/>
<dbReference type="PANTHER" id="PTHR30168">
    <property type="entry name" value="PUTATIVE MEMBRANE PROTEIN YPFJ"/>
    <property type="match status" value="1"/>
</dbReference>
<sequence>MPFNENKRLDPSQIQDRRGRNTGRNVAVGAGGLGIIIYLLSMVLGVDLTQLVDPNALTSSSSQTYSEDIYDLEAECQTGADANERQDCRIVGYVNSIQAFWTDELASYGVEYIPAQTVLFSEVTQGACGYASGASGPFYCPSDQMVYLDLSFFETLQSKFGAQGGPFAEAYVLSHEYGHHVQDILGALDSSSIQGSSGPQSMSVFTELQADCLAGIWANHATETGYLESITREEILQSLDAAASVGDDRIQKQTQGYVYPEAWTHGSSEQRQAAFYDGFQSGDVNTCNTPGWED</sequence>
<evidence type="ECO:0000256" key="5">
    <source>
        <dbReference type="SAM" id="MobiDB-lite"/>
    </source>
</evidence>
<feature type="transmembrane region" description="Helical" evidence="6">
    <location>
        <begin position="26"/>
        <end position="46"/>
    </location>
</feature>
<evidence type="ECO:0000256" key="4">
    <source>
        <dbReference type="ARBA" id="ARBA00023136"/>
    </source>
</evidence>
<evidence type="ECO:0000256" key="6">
    <source>
        <dbReference type="SAM" id="Phobius"/>
    </source>
</evidence>
<accession>A0A347ZT00</accession>
<feature type="region of interest" description="Disordered" evidence="5">
    <location>
        <begin position="1"/>
        <end position="21"/>
    </location>
</feature>
<dbReference type="SUPFAM" id="SSF55486">
    <property type="entry name" value="Metalloproteases ('zincins'), catalytic domain"/>
    <property type="match status" value="1"/>
</dbReference>
<keyword evidence="2 6" id="KW-0812">Transmembrane</keyword>
<evidence type="ECO:0000313" key="8">
    <source>
        <dbReference type="Proteomes" id="UP000256388"/>
    </source>
</evidence>
<protein>
    <recommendedName>
        <fullName evidence="9">Neutral zinc metallopeptidase</fullName>
    </recommendedName>
</protein>
<evidence type="ECO:0000256" key="2">
    <source>
        <dbReference type="ARBA" id="ARBA00022692"/>
    </source>
</evidence>
<feature type="compositionally biased region" description="Basic and acidic residues" evidence="5">
    <location>
        <begin position="1"/>
        <end position="19"/>
    </location>
</feature>
<dbReference type="OrthoDB" id="9774900at2"/>
<evidence type="ECO:0000313" key="7">
    <source>
        <dbReference type="EMBL" id="REG10993.1"/>
    </source>
</evidence>
<comment type="subcellular location">
    <subcellularLocation>
        <location evidence="1">Membrane</location>
        <topology evidence="1">Single-pass membrane protein</topology>
    </subcellularLocation>
</comment>
<evidence type="ECO:0008006" key="9">
    <source>
        <dbReference type="Google" id="ProtNLM"/>
    </source>
</evidence>
<dbReference type="GO" id="GO:0016020">
    <property type="term" value="C:membrane"/>
    <property type="evidence" value="ECO:0007669"/>
    <property type="project" value="UniProtKB-SubCell"/>
</dbReference>
<keyword evidence="4 6" id="KW-0472">Membrane</keyword>
<reference evidence="7 8" key="1">
    <citation type="submission" date="2018-08" db="EMBL/GenBank/DDBJ databases">
        <title>Genomic Encyclopedia of Type Strains, Phase IV (KMG-IV): sequencing the most valuable type-strain genomes for metagenomic binning, comparative biology and taxonomic classification.</title>
        <authorList>
            <person name="Goeker M."/>
        </authorList>
    </citation>
    <scope>NUCLEOTIDE SEQUENCE [LARGE SCALE GENOMIC DNA]</scope>
    <source>
        <strain evidence="7 8">DSM 23923</strain>
    </source>
</reference>
<gene>
    <name evidence="7" type="ORF">DFR64_0865</name>
</gene>
<dbReference type="AlphaFoldDB" id="A0A347ZT00"/>
<comment type="caution">
    <text evidence="7">The sequence shown here is derived from an EMBL/GenBank/DDBJ whole genome shotgun (WGS) entry which is preliminary data.</text>
</comment>
<dbReference type="Proteomes" id="UP000256388">
    <property type="component" value="Unassembled WGS sequence"/>
</dbReference>
<evidence type="ECO:0000256" key="1">
    <source>
        <dbReference type="ARBA" id="ARBA00004167"/>
    </source>
</evidence>
<name>A0A347ZT00_9CHLR</name>
<dbReference type="InterPro" id="IPR007343">
    <property type="entry name" value="Uncharacterised_pept_Zn_put"/>
</dbReference>
<keyword evidence="8" id="KW-1185">Reference proteome</keyword>